<accession>A0A5C6MXD8</accession>
<reference evidence="1 2" key="1">
    <citation type="submission" date="2019-04" db="EMBL/GenBank/DDBJ databases">
        <title>Chromosome genome assembly for Takifugu flavidus.</title>
        <authorList>
            <person name="Xiao S."/>
        </authorList>
    </citation>
    <scope>NUCLEOTIDE SEQUENCE [LARGE SCALE GENOMIC DNA]</scope>
    <source>
        <strain evidence="1">HTHZ2018</strain>
        <tissue evidence="1">Muscle</tissue>
    </source>
</reference>
<dbReference type="Proteomes" id="UP000324091">
    <property type="component" value="Chromosome 5"/>
</dbReference>
<dbReference type="AlphaFoldDB" id="A0A5C6MXD8"/>
<keyword evidence="2" id="KW-1185">Reference proteome</keyword>
<protein>
    <submittedName>
        <fullName evidence="1">Uncharacterized protein</fullName>
    </submittedName>
</protein>
<evidence type="ECO:0000313" key="1">
    <source>
        <dbReference type="EMBL" id="TWW59994.1"/>
    </source>
</evidence>
<organism evidence="1 2">
    <name type="scientific">Takifugu flavidus</name>
    <name type="common">sansaifugu</name>
    <dbReference type="NCBI Taxonomy" id="433684"/>
    <lineage>
        <taxon>Eukaryota</taxon>
        <taxon>Metazoa</taxon>
        <taxon>Chordata</taxon>
        <taxon>Craniata</taxon>
        <taxon>Vertebrata</taxon>
        <taxon>Euteleostomi</taxon>
        <taxon>Actinopterygii</taxon>
        <taxon>Neopterygii</taxon>
        <taxon>Teleostei</taxon>
        <taxon>Neoteleostei</taxon>
        <taxon>Acanthomorphata</taxon>
        <taxon>Eupercaria</taxon>
        <taxon>Tetraodontiformes</taxon>
        <taxon>Tetradontoidea</taxon>
        <taxon>Tetraodontidae</taxon>
        <taxon>Takifugu</taxon>
    </lineage>
</organism>
<name>A0A5C6MXD8_9TELE</name>
<sequence>MGIYGRETPCCGPFGEREATPEWARYSNQAVKQVYHFGPSGYTTKMQVIPSIRVLRSCFPATSTLNSPEVGSCGGGVIGQKPAGRAASPALSWSFSPCLYTRLRAPEAM</sequence>
<gene>
    <name evidence="1" type="ORF">D4764_05G0000840</name>
</gene>
<comment type="caution">
    <text evidence="1">The sequence shown here is derived from an EMBL/GenBank/DDBJ whole genome shotgun (WGS) entry which is preliminary data.</text>
</comment>
<dbReference type="EMBL" id="RHFK02000018">
    <property type="protein sequence ID" value="TWW59994.1"/>
    <property type="molecule type" value="Genomic_DNA"/>
</dbReference>
<evidence type="ECO:0000313" key="2">
    <source>
        <dbReference type="Proteomes" id="UP000324091"/>
    </source>
</evidence>
<proteinExistence type="predicted"/>